<sequence>MTSRLTRRTVTAGLGASLAMPWIARSGALSGQPIVIGIPAAQTSAAGVADHLDFVQGTTLAVEEINAAGGVLGRELKIFTVDIDVLSPESSKQAIAACIDAKVDAVSFAFTLVPVPAMDASVKYKCPWIHGSAQRAGSEAVKNNPAKYSHVFQTPPSEVDYGWTYPIWLEHEEKRGVWKPKNRKVHIVQEQVAYCQTISKAAQEAFKKRGDFEVERITDIQFPVQDWAPVIREMKEVGAAAIMIDHWVAAEYAAFCKQFVADPVPDSLVYLQYGPSQPEFLQLAGTSANGFVWSTTMGLYADERGREFARKYKQRFPGIMGFAYPSISYDQTYYLKRAWEAVGDPRKFKEVCDWIRVNPQRGVSGYMNMNNAYQESFHFPNNGGDTLQVSDIDKGVSQLYFQVQDVEHKLIFPSEVAESKLQKAPWWS</sequence>
<keyword evidence="3" id="KW-0813">Transport</keyword>
<dbReference type="InterPro" id="IPR051010">
    <property type="entry name" value="BCAA_transport"/>
</dbReference>
<evidence type="ECO:0000256" key="1">
    <source>
        <dbReference type="ARBA" id="ARBA00010062"/>
    </source>
</evidence>
<dbReference type="InterPro" id="IPR028082">
    <property type="entry name" value="Peripla_BP_I"/>
</dbReference>
<dbReference type="EMBL" id="VKHP01000032">
    <property type="protein sequence ID" value="NEU96328.1"/>
    <property type="molecule type" value="Genomic_DNA"/>
</dbReference>
<dbReference type="Pfam" id="PF13458">
    <property type="entry name" value="Peripla_BP_6"/>
    <property type="match status" value="1"/>
</dbReference>
<evidence type="ECO:0000313" key="6">
    <source>
        <dbReference type="Proteomes" id="UP000468531"/>
    </source>
</evidence>
<proteinExistence type="inferred from homology"/>
<keyword evidence="2" id="KW-0732">Signal</keyword>
<dbReference type="AlphaFoldDB" id="A0A6P1BD21"/>
<dbReference type="RefSeq" id="WP_163153061.1">
    <property type="nucleotide sequence ID" value="NZ_VKHP01000032.1"/>
</dbReference>
<reference evidence="5 6" key="1">
    <citation type="journal article" date="2020" name="Arch. Microbiol.">
        <title>Bradyrhizobium uaiense sp. nov., a new highly efficient cowpea symbiont.</title>
        <authorList>
            <person name="Cabral Michel D."/>
            <person name="Azarias Guimaraes A."/>
            <person name="Martins da Costa E."/>
            <person name="Soares de Carvalho T."/>
            <person name="Balsanelli E."/>
            <person name="Willems A."/>
            <person name="Maltempi de Souza E."/>
            <person name="de Souza Moreira F.M."/>
        </authorList>
    </citation>
    <scope>NUCLEOTIDE SEQUENCE [LARGE SCALE GENOMIC DNA]</scope>
    <source>
        <strain evidence="5 6">UFLA 03-164</strain>
    </source>
</reference>
<name>A0A6P1BD21_9BRAD</name>
<feature type="domain" description="Leucine-binding protein" evidence="4">
    <location>
        <begin position="33"/>
        <end position="345"/>
    </location>
</feature>
<evidence type="ECO:0000259" key="4">
    <source>
        <dbReference type="Pfam" id="PF13458"/>
    </source>
</evidence>
<comment type="caution">
    <text evidence="5">The sequence shown here is derived from an EMBL/GenBank/DDBJ whole genome shotgun (WGS) entry which is preliminary data.</text>
</comment>
<dbReference type="PANTHER" id="PTHR30483">
    <property type="entry name" value="LEUCINE-SPECIFIC-BINDING PROTEIN"/>
    <property type="match status" value="1"/>
</dbReference>
<organism evidence="5 6">
    <name type="scientific">Bradyrhizobium uaiense</name>
    <dbReference type="NCBI Taxonomy" id="2594946"/>
    <lineage>
        <taxon>Bacteria</taxon>
        <taxon>Pseudomonadati</taxon>
        <taxon>Pseudomonadota</taxon>
        <taxon>Alphaproteobacteria</taxon>
        <taxon>Hyphomicrobiales</taxon>
        <taxon>Nitrobacteraceae</taxon>
        <taxon>Bradyrhizobium</taxon>
    </lineage>
</organism>
<evidence type="ECO:0000256" key="3">
    <source>
        <dbReference type="ARBA" id="ARBA00022970"/>
    </source>
</evidence>
<protein>
    <submittedName>
        <fullName evidence="5">Amino acid ABC transporter substrate-binding protein</fullName>
    </submittedName>
</protein>
<comment type="similarity">
    <text evidence="1">Belongs to the leucine-binding protein family.</text>
</comment>
<gene>
    <name evidence="5" type="ORF">FNJ47_10905</name>
</gene>
<evidence type="ECO:0000256" key="2">
    <source>
        <dbReference type="ARBA" id="ARBA00022729"/>
    </source>
</evidence>
<dbReference type="GO" id="GO:0006865">
    <property type="term" value="P:amino acid transport"/>
    <property type="evidence" value="ECO:0007669"/>
    <property type="project" value="UniProtKB-KW"/>
</dbReference>
<dbReference type="Gene3D" id="3.40.50.2300">
    <property type="match status" value="2"/>
</dbReference>
<keyword evidence="6" id="KW-1185">Reference proteome</keyword>
<evidence type="ECO:0000313" key="5">
    <source>
        <dbReference type="EMBL" id="NEU96328.1"/>
    </source>
</evidence>
<dbReference type="PANTHER" id="PTHR30483:SF6">
    <property type="entry name" value="PERIPLASMIC BINDING PROTEIN OF ABC TRANSPORTER FOR NATURAL AMINO ACIDS"/>
    <property type="match status" value="1"/>
</dbReference>
<accession>A0A6P1BD21</accession>
<dbReference type="SUPFAM" id="SSF53822">
    <property type="entry name" value="Periplasmic binding protein-like I"/>
    <property type="match status" value="1"/>
</dbReference>
<dbReference type="Proteomes" id="UP000468531">
    <property type="component" value="Unassembled WGS sequence"/>
</dbReference>
<keyword evidence="3" id="KW-0029">Amino-acid transport</keyword>
<dbReference type="InterPro" id="IPR028081">
    <property type="entry name" value="Leu-bd"/>
</dbReference>